<dbReference type="FunFam" id="3.40.50.300:FF:000429">
    <property type="entry name" value="Preprotein translocase subunit SecA"/>
    <property type="match status" value="1"/>
</dbReference>
<name>G8PCC8_PEDCP</name>
<dbReference type="Pfam" id="PF21090">
    <property type="entry name" value="P-loop_SecA"/>
    <property type="match status" value="2"/>
</dbReference>
<dbReference type="GO" id="GO:0008564">
    <property type="term" value="F:protein-exporting ATPase activity"/>
    <property type="evidence" value="ECO:0007669"/>
    <property type="project" value="UniProtKB-EC"/>
</dbReference>
<keyword evidence="4 12" id="KW-1003">Cell membrane</keyword>
<evidence type="ECO:0000256" key="11">
    <source>
        <dbReference type="ARBA" id="ARBA00023136"/>
    </source>
</evidence>
<dbReference type="InterPro" id="IPR036670">
    <property type="entry name" value="SecA_X-link_sf"/>
</dbReference>
<keyword evidence="9 12" id="KW-1278">Translocase</keyword>
<comment type="similarity">
    <text evidence="2 12">Belongs to the SecA family.</text>
</comment>
<dbReference type="InterPro" id="IPR001650">
    <property type="entry name" value="Helicase_C-like"/>
</dbReference>
<dbReference type="InterPro" id="IPR044722">
    <property type="entry name" value="SecA_SF2_C"/>
</dbReference>
<feature type="domain" description="Helicase C-terminal" evidence="15">
    <location>
        <begin position="397"/>
        <end position="566"/>
    </location>
</feature>
<dbReference type="EMBL" id="CP003137">
    <property type="protein sequence ID" value="AEV94913.1"/>
    <property type="molecule type" value="Genomic_DNA"/>
</dbReference>
<evidence type="ECO:0000259" key="15">
    <source>
        <dbReference type="PROSITE" id="PS51194"/>
    </source>
</evidence>
<dbReference type="PATRIC" id="fig|701521.8.peg.589"/>
<keyword evidence="6 12" id="KW-0547">Nucleotide-binding</keyword>
<dbReference type="CDD" id="cd17928">
    <property type="entry name" value="DEXDc_SecA"/>
    <property type="match status" value="1"/>
</dbReference>
<dbReference type="PRINTS" id="PR00906">
    <property type="entry name" value="SECA"/>
</dbReference>
<dbReference type="NCBIfam" id="NF006630">
    <property type="entry name" value="PRK09200.1"/>
    <property type="match status" value="1"/>
</dbReference>
<dbReference type="Pfam" id="PF07516">
    <property type="entry name" value="SecA_SW"/>
    <property type="match status" value="1"/>
</dbReference>
<dbReference type="Gene3D" id="3.40.50.300">
    <property type="entry name" value="P-loop containing nucleotide triphosphate hydrolases"/>
    <property type="match status" value="2"/>
</dbReference>
<dbReference type="PROSITE" id="PS51196">
    <property type="entry name" value="SECA_MOTOR_DEAD"/>
    <property type="match status" value="1"/>
</dbReference>
<dbReference type="InterPro" id="IPR011116">
    <property type="entry name" value="SecA_Wing/Scaffold"/>
</dbReference>
<protein>
    <recommendedName>
        <fullName evidence="12">Protein translocase subunit SecA</fullName>
        <ecNumber evidence="12">7.4.2.8</ecNumber>
    </recommendedName>
</protein>
<dbReference type="HOGENOM" id="CLU_005314_3_2_9"/>
<dbReference type="AlphaFoldDB" id="G8PCC8"/>
<dbReference type="STRING" id="701521.PECL_617"/>
<dbReference type="KEGG" id="pce:PECL_617"/>
<dbReference type="InterPro" id="IPR014018">
    <property type="entry name" value="SecA_motor_DEAD"/>
</dbReference>
<evidence type="ECO:0000259" key="14">
    <source>
        <dbReference type="PROSITE" id="PS51192"/>
    </source>
</evidence>
<dbReference type="InterPro" id="IPR036266">
    <property type="entry name" value="SecA_Wing/Scaffold_sf"/>
</dbReference>
<keyword evidence="3 12" id="KW-0813">Transport</keyword>
<feature type="domain" description="SecA family profile" evidence="16">
    <location>
        <begin position="1"/>
        <end position="564"/>
    </location>
</feature>
<dbReference type="PROSITE" id="PS51194">
    <property type="entry name" value="HELICASE_CTER"/>
    <property type="match status" value="1"/>
</dbReference>
<evidence type="ECO:0000256" key="4">
    <source>
        <dbReference type="ARBA" id="ARBA00022475"/>
    </source>
</evidence>
<dbReference type="Gene3D" id="1.10.3060.10">
    <property type="entry name" value="Helical scaffold and wing domains of SecA"/>
    <property type="match status" value="1"/>
</dbReference>
<reference evidence="17 18" key="1">
    <citation type="journal article" date="2012" name="J. Bacteriol.">
        <title>Complete Genome Sequence of the Beer Spoilage Organism Pediococcus claussenii ATCC BAA-344T.</title>
        <authorList>
            <person name="Pittet V."/>
            <person name="Abegunde T."/>
            <person name="Marfleet T."/>
            <person name="Haakensen M."/>
            <person name="Morrow K."/>
            <person name="Jayaprakash T."/>
            <person name="Schroeder K."/>
            <person name="Trost B."/>
            <person name="Byrns S."/>
            <person name="Bergsveinson J."/>
            <person name="Kusalik A."/>
            <person name="Ziola B."/>
        </authorList>
    </citation>
    <scope>NUCLEOTIDE SEQUENCE [LARGE SCALE GENOMIC DNA]</scope>
    <source>
        <strain evidence="17 18">ATCC BAA-344</strain>
    </source>
</reference>
<dbReference type="GO" id="GO:0005829">
    <property type="term" value="C:cytosol"/>
    <property type="evidence" value="ECO:0007669"/>
    <property type="project" value="TreeGrafter"/>
</dbReference>
<accession>G8PCC8</accession>
<keyword evidence="18" id="KW-1185">Reference proteome</keyword>
<feature type="binding site" evidence="12">
    <location>
        <position position="486"/>
    </location>
    <ligand>
        <name>ATP</name>
        <dbReference type="ChEBI" id="CHEBI:30616"/>
    </ligand>
</feature>
<dbReference type="PROSITE" id="PS51192">
    <property type="entry name" value="HELICASE_ATP_BIND_1"/>
    <property type="match status" value="1"/>
</dbReference>
<dbReference type="GO" id="GO:0065002">
    <property type="term" value="P:intracellular protein transmembrane transport"/>
    <property type="evidence" value="ECO:0007669"/>
    <property type="project" value="UniProtKB-UniRule"/>
</dbReference>
<evidence type="ECO:0000256" key="7">
    <source>
        <dbReference type="ARBA" id="ARBA00022840"/>
    </source>
</evidence>
<evidence type="ECO:0000256" key="10">
    <source>
        <dbReference type="ARBA" id="ARBA00023010"/>
    </source>
</evidence>
<dbReference type="GO" id="GO:0031522">
    <property type="term" value="C:cell envelope Sec protein transport complex"/>
    <property type="evidence" value="ECO:0007669"/>
    <property type="project" value="TreeGrafter"/>
</dbReference>
<dbReference type="SUPFAM" id="SSF52540">
    <property type="entry name" value="P-loop containing nucleoside triphosphate hydrolases"/>
    <property type="match status" value="2"/>
</dbReference>
<dbReference type="InterPro" id="IPR000185">
    <property type="entry name" value="SecA"/>
</dbReference>
<organism evidence="17 18">
    <name type="scientific">Pediococcus claussenii (strain ATCC BAA-344 / DSM 14800 / JCM 18046 / KCTC 3811 / LMG 21948 / P06)</name>
    <dbReference type="NCBI Taxonomy" id="701521"/>
    <lineage>
        <taxon>Bacteria</taxon>
        <taxon>Bacillati</taxon>
        <taxon>Bacillota</taxon>
        <taxon>Bacilli</taxon>
        <taxon>Lactobacillales</taxon>
        <taxon>Lactobacillaceae</taxon>
        <taxon>Pediococcus</taxon>
    </lineage>
</organism>
<dbReference type="GO" id="GO:0006605">
    <property type="term" value="P:protein targeting"/>
    <property type="evidence" value="ECO:0007669"/>
    <property type="project" value="UniProtKB-UniRule"/>
</dbReference>
<evidence type="ECO:0000256" key="6">
    <source>
        <dbReference type="ARBA" id="ARBA00022741"/>
    </source>
</evidence>
<dbReference type="PANTHER" id="PTHR30612:SF0">
    <property type="entry name" value="CHLOROPLAST PROTEIN-TRANSPORTING ATPASE"/>
    <property type="match status" value="1"/>
</dbReference>
<evidence type="ECO:0000313" key="18">
    <source>
        <dbReference type="Proteomes" id="UP000005444"/>
    </source>
</evidence>
<dbReference type="SMART" id="SM00958">
    <property type="entry name" value="SecA_PP_bind"/>
    <property type="match status" value="1"/>
</dbReference>
<dbReference type="Pfam" id="PF07517">
    <property type="entry name" value="SecA_DEAD"/>
    <property type="match status" value="1"/>
</dbReference>
<gene>
    <name evidence="12 17" type="primary">secA</name>
    <name evidence="17" type="ordered locus">PECL_617</name>
</gene>
<sequence>MQFDLNDFKLRRFRKITKQIIDLDGEYQKLSDNQLRDKTASLRKRFADGETLDSLLVEAYATVREADFRVLSMRPFDVQVLGAVVLFFGNVAEMKTGEGKTLTATMPMYLNGLRGPGNFLVTANEYLANRDADEIGKVYEWLGLTVASGVPEDDKTDKKAIYKNDIVYTTNSELGFQYLMDNLVDESSDKAIQRLDYALVDEVDSVLLDLAQTPLIISGAPRVQSNLFTSTDRIVKNLEEDVDFEMSEDTKNVWFTETGIKNIERYLGIKGLIQRKWSDLYRHLVIALRANHLLKKNIDYVIENGEVLLLDAENGRELTGMKLEAGMHQALEAKENVKITAQTRAMASVTLQNFFNMFKRISGMTGTATSATREFMDVYHLPVLKIPTHKPNQRIDHVDEVYVDMEEKLTATLDMIEKAHNIKRPVLIETGSVSLSRLFSRALLSRGIVHNVLNAQSASKEALIVADAGQPGAVTVATSMAGRGTDIKLGPGVAQKGGLLVIGTERMDNKRVDNQLRGRAGRQGDPGESIFLVSLDDKVVIENGPDWVEKERLRLEEDEKEGRRKAGSTISNRRNRRVVNYSQKSADTSSSDGRKQAVKMDDILRIQRGIVYKFRDEILGSQELGNMVLQILQNMLTEYVKRDDLTEAKVIDFITNNINYDFVYNPQKPINLNDRENLKEYLTQVGTDAWKKQQSWIDSDFKKYYLERLSILKALDSAWIEQVDNLQQLKVVVRNRSTGQHNPTYEYEMEAKISFEKMKRLFWRKVLDNIMLSQLSVQVDGSIKVEFP</sequence>
<dbReference type="RefSeq" id="WP_014215110.1">
    <property type="nucleotide sequence ID" value="NC_016605.1"/>
</dbReference>
<evidence type="ECO:0000313" key="17">
    <source>
        <dbReference type="EMBL" id="AEV94913.1"/>
    </source>
</evidence>
<proteinExistence type="inferred from homology"/>
<dbReference type="InterPro" id="IPR022490">
    <property type="entry name" value="SecA2"/>
</dbReference>
<evidence type="ECO:0000256" key="9">
    <source>
        <dbReference type="ARBA" id="ARBA00022967"/>
    </source>
</evidence>
<comment type="function">
    <text evidence="12">Part of the Sec protein translocase complex. Interacts with the SecYEG preprotein conducting channel. Has a central role in coupling the hydrolysis of ATP to the transfer of proteins into and across the cell membrane, serving as an ATP-driven molecular motor driving the stepwise translocation of polypeptide chains across the membrane.</text>
</comment>
<evidence type="ECO:0000256" key="2">
    <source>
        <dbReference type="ARBA" id="ARBA00007650"/>
    </source>
</evidence>
<dbReference type="Proteomes" id="UP000005444">
    <property type="component" value="Chromosome"/>
</dbReference>
<keyword evidence="10 12" id="KW-0811">Translocation</keyword>
<dbReference type="EC" id="7.4.2.8" evidence="12"/>
<dbReference type="GO" id="GO:0043952">
    <property type="term" value="P:protein transport by the Sec complex"/>
    <property type="evidence" value="ECO:0007669"/>
    <property type="project" value="TreeGrafter"/>
</dbReference>
<evidence type="ECO:0000259" key="16">
    <source>
        <dbReference type="PROSITE" id="PS51196"/>
    </source>
</evidence>
<dbReference type="InterPro" id="IPR011130">
    <property type="entry name" value="SecA_preprotein_X-link_dom"/>
</dbReference>
<evidence type="ECO:0000256" key="3">
    <source>
        <dbReference type="ARBA" id="ARBA00022448"/>
    </source>
</evidence>
<keyword evidence="7 12" id="KW-0067">ATP-binding</keyword>
<comment type="subunit">
    <text evidence="12">Monomer and homodimer. Part of the essential Sec protein translocation apparatus which comprises SecA, SecYEG and auxiliary proteins SecDF. Other proteins may also be involved.</text>
</comment>
<dbReference type="Gene3D" id="3.90.1440.10">
    <property type="entry name" value="SecA, preprotein cross-linking domain"/>
    <property type="match status" value="1"/>
</dbReference>
<dbReference type="SMART" id="SM00957">
    <property type="entry name" value="SecA_DEAD"/>
    <property type="match status" value="1"/>
</dbReference>
<dbReference type="SUPFAM" id="SSF81886">
    <property type="entry name" value="Helical scaffold and wing domains of SecA"/>
    <property type="match status" value="1"/>
</dbReference>
<dbReference type="GO" id="GO:0005886">
    <property type="term" value="C:plasma membrane"/>
    <property type="evidence" value="ECO:0007669"/>
    <property type="project" value="UniProtKB-SubCell"/>
</dbReference>
<evidence type="ECO:0000256" key="1">
    <source>
        <dbReference type="ARBA" id="ARBA00004170"/>
    </source>
</evidence>
<feature type="domain" description="Helicase ATP-binding" evidence="14">
    <location>
        <begin position="81"/>
        <end position="231"/>
    </location>
</feature>
<dbReference type="InterPro" id="IPR014001">
    <property type="entry name" value="Helicase_ATP-bd"/>
</dbReference>
<dbReference type="NCBIfam" id="TIGR03714">
    <property type="entry name" value="secA2"/>
    <property type="match status" value="1"/>
</dbReference>
<feature type="binding site" evidence="12">
    <location>
        <begin position="97"/>
        <end position="101"/>
    </location>
    <ligand>
        <name>ATP</name>
        <dbReference type="ChEBI" id="CHEBI:30616"/>
    </ligand>
</feature>
<comment type="catalytic activity">
    <reaction evidence="12">
        <text>ATP + H2O + cellular proteinSide 1 = ADP + phosphate + cellular proteinSide 2.</text>
        <dbReference type="EC" id="7.4.2.8"/>
    </reaction>
</comment>
<dbReference type="PANTHER" id="PTHR30612">
    <property type="entry name" value="SECA INNER MEMBRANE COMPONENT OF SEC PROTEIN SECRETION SYSTEM"/>
    <property type="match status" value="1"/>
</dbReference>
<evidence type="ECO:0000256" key="8">
    <source>
        <dbReference type="ARBA" id="ARBA00022927"/>
    </source>
</evidence>
<dbReference type="Pfam" id="PF01043">
    <property type="entry name" value="SecA_PP_bind"/>
    <property type="match status" value="1"/>
</dbReference>
<feature type="compositionally biased region" description="Polar residues" evidence="13">
    <location>
        <begin position="581"/>
        <end position="591"/>
    </location>
</feature>
<evidence type="ECO:0000256" key="13">
    <source>
        <dbReference type="SAM" id="MobiDB-lite"/>
    </source>
</evidence>
<evidence type="ECO:0000256" key="5">
    <source>
        <dbReference type="ARBA" id="ARBA00022490"/>
    </source>
</evidence>
<evidence type="ECO:0000256" key="12">
    <source>
        <dbReference type="HAMAP-Rule" id="MF_01382"/>
    </source>
</evidence>
<dbReference type="InterPro" id="IPR011115">
    <property type="entry name" value="SecA_DEAD"/>
</dbReference>
<dbReference type="eggNOG" id="COG0653">
    <property type="taxonomic scope" value="Bacteria"/>
</dbReference>
<keyword evidence="5 12" id="KW-0963">Cytoplasm</keyword>
<keyword evidence="11 12" id="KW-0472">Membrane</keyword>
<comment type="subcellular location">
    <subcellularLocation>
        <location evidence="12">Cell membrane</location>
        <topology evidence="12">Peripheral membrane protein</topology>
        <orientation evidence="12">Cytoplasmic side</orientation>
    </subcellularLocation>
    <subcellularLocation>
        <location evidence="12">Cytoplasm</location>
    </subcellularLocation>
    <subcellularLocation>
        <location evidence="1">Membrane</location>
        <topology evidence="1">Peripheral membrane protein</topology>
    </subcellularLocation>
    <text evidence="12">Distribution is 50-50.</text>
</comment>
<feature type="region of interest" description="Disordered" evidence="13">
    <location>
        <begin position="557"/>
        <end position="594"/>
    </location>
</feature>
<dbReference type="InterPro" id="IPR027417">
    <property type="entry name" value="P-loop_NTPase"/>
</dbReference>
<dbReference type="GO" id="GO:0005524">
    <property type="term" value="F:ATP binding"/>
    <property type="evidence" value="ECO:0007669"/>
    <property type="project" value="UniProtKB-UniRule"/>
</dbReference>
<dbReference type="GO" id="GO:0017038">
    <property type="term" value="P:protein import"/>
    <property type="evidence" value="ECO:0007669"/>
    <property type="project" value="InterPro"/>
</dbReference>
<keyword evidence="8 12" id="KW-0653">Protein transport</keyword>
<dbReference type="HAMAP" id="MF_01382">
    <property type="entry name" value="SecA"/>
    <property type="match status" value="1"/>
</dbReference>
<dbReference type="CDD" id="cd18803">
    <property type="entry name" value="SF2_C_secA"/>
    <property type="match status" value="1"/>
</dbReference>
<dbReference type="SUPFAM" id="SSF81767">
    <property type="entry name" value="Pre-protein crosslinking domain of SecA"/>
    <property type="match status" value="1"/>
</dbReference>
<feature type="binding site" evidence="12">
    <location>
        <position position="79"/>
    </location>
    <ligand>
        <name>ATP</name>
        <dbReference type="ChEBI" id="CHEBI:30616"/>
    </ligand>
</feature>